<dbReference type="Proteomes" id="UP001345219">
    <property type="component" value="Chromosome 20"/>
</dbReference>
<dbReference type="PANTHER" id="PTHR46634">
    <property type="entry name" value="M REDUCTASE II SUBUNIT GAMMA, PUTATIVE (DUF3741)-RELATED"/>
    <property type="match status" value="1"/>
</dbReference>
<dbReference type="Pfam" id="PF14309">
    <property type="entry name" value="DUF4378"/>
    <property type="match status" value="1"/>
</dbReference>
<evidence type="ECO:0008006" key="7">
    <source>
        <dbReference type="Google" id="ProtNLM"/>
    </source>
</evidence>
<evidence type="ECO:0000259" key="2">
    <source>
        <dbReference type="Pfam" id="PF12552"/>
    </source>
</evidence>
<feature type="domain" description="DUF3741" evidence="4">
    <location>
        <begin position="109"/>
        <end position="123"/>
    </location>
</feature>
<feature type="domain" description="DUF4378" evidence="3">
    <location>
        <begin position="751"/>
        <end position="888"/>
    </location>
</feature>
<dbReference type="InterPro" id="IPR025486">
    <property type="entry name" value="DUF4378"/>
</dbReference>
<feature type="region of interest" description="Disordered" evidence="1">
    <location>
        <begin position="659"/>
        <end position="689"/>
    </location>
</feature>
<keyword evidence="6" id="KW-1185">Reference proteome</keyword>
<dbReference type="InterPro" id="IPR032795">
    <property type="entry name" value="DUF3741-assoc"/>
</dbReference>
<gene>
    <name evidence="5" type="ORF">SAY87_026229</name>
</gene>
<feature type="region of interest" description="Disordered" evidence="1">
    <location>
        <begin position="141"/>
        <end position="162"/>
    </location>
</feature>
<evidence type="ECO:0000313" key="5">
    <source>
        <dbReference type="EMBL" id="KAK4747192.1"/>
    </source>
</evidence>
<reference evidence="5 6" key="1">
    <citation type="journal article" date="2023" name="Hortic Res">
        <title>Pangenome of water caltrop reveals structural variations and asymmetric subgenome divergence after allopolyploidization.</title>
        <authorList>
            <person name="Zhang X."/>
            <person name="Chen Y."/>
            <person name="Wang L."/>
            <person name="Yuan Y."/>
            <person name="Fang M."/>
            <person name="Shi L."/>
            <person name="Lu R."/>
            <person name="Comes H.P."/>
            <person name="Ma Y."/>
            <person name="Chen Y."/>
            <person name="Huang G."/>
            <person name="Zhou Y."/>
            <person name="Zheng Z."/>
            <person name="Qiu Y."/>
        </authorList>
    </citation>
    <scope>NUCLEOTIDE SEQUENCE [LARGE SCALE GENOMIC DNA]</scope>
    <source>
        <tissue evidence="5">Roots</tissue>
    </source>
</reference>
<protein>
    <recommendedName>
        <fullName evidence="7">DUF4378 domain-containing protein</fullName>
    </recommendedName>
</protein>
<feature type="domain" description="DUF3741" evidence="2">
    <location>
        <begin position="214"/>
        <end position="256"/>
    </location>
</feature>
<comment type="caution">
    <text evidence="5">The sequence shown here is derived from an EMBL/GenBank/DDBJ whole genome shotgun (WGS) entry which is preliminary data.</text>
</comment>
<dbReference type="Pfam" id="PF12552">
    <property type="entry name" value="DUF3741"/>
    <property type="match status" value="1"/>
</dbReference>
<dbReference type="AlphaFoldDB" id="A0AAN7H277"/>
<organism evidence="5 6">
    <name type="scientific">Trapa incisa</name>
    <dbReference type="NCBI Taxonomy" id="236973"/>
    <lineage>
        <taxon>Eukaryota</taxon>
        <taxon>Viridiplantae</taxon>
        <taxon>Streptophyta</taxon>
        <taxon>Embryophyta</taxon>
        <taxon>Tracheophyta</taxon>
        <taxon>Spermatophyta</taxon>
        <taxon>Magnoliopsida</taxon>
        <taxon>eudicotyledons</taxon>
        <taxon>Gunneridae</taxon>
        <taxon>Pentapetalae</taxon>
        <taxon>rosids</taxon>
        <taxon>malvids</taxon>
        <taxon>Myrtales</taxon>
        <taxon>Lythraceae</taxon>
        <taxon>Trapa</taxon>
    </lineage>
</organism>
<name>A0AAN7H277_9MYRT</name>
<evidence type="ECO:0000259" key="4">
    <source>
        <dbReference type="Pfam" id="PF14383"/>
    </source>
</evidence>
<evidence type="ECO:0000256" key="1">
    <source>
        <dbReference type="SAM" id="MobiDB-lite"/>
    </source>
</evidence>
<dbReference type="EMBL" id="JAXIOK010000020">
    <property type="protein sequence ID" value="KAK4747192.1"/>
    <property type="molecule type" value="Genomic_DNA"/>
</dbReference>
<evidence type="ECO:0000313" key="6">
    <source>
        <dbReference type="Proteomes" id="UP001345219"/>
    </source>
</evidence>
<dbReference type="InterPro" id="IPR022212">
    <property type="entry name" value="DUF3741"/>
</dbReference>
<proteinExistence type="predicted"/>
<sequence>MKIHQDRKSGDLDTHLPGCLGVMAYLFDVSTGLAKNKLLTDRPHHEGSPVARSLSDVAISMDPLSKDQVKDIKTTLDLQPSSYRKSKITPIKMLIAQEMSRELDFEQSSPNLVAKLMGLDTIPIQLPKSITQKGLSRSYLQQSRSLSHSGRQTEYSHHGRSLSDSFPGYQEINNYREIYDIWQKSQKCSSKKDKFLAKGRGPDIGDEKKMAFVREKFMEAKCLARDEKLRQSKKFQDAVEVLSSNRDLFLQILQEPISLFPKPSRECHSIPSPAPTKRITILRPSKMVDRKKFSARGKKIEYMDRKSSYDSPETGWDQNISVYSSHFACQEVDDYPMQPTRIVLLKPDHGSGHHIRCEVPPPSSSCINHHDDDFFEEDQDNEVEKTGEAEKKITCQLPETFEDHKRDETLVSSVFSNGYIGDDSSINRSENECLEGNFSDSEVVSPTSRHSWDFINRNGSPNSTSSSSHASYSLESSVCKEAKKRLFERWTLMAASQNSLEQRHAQKSSSTLGEMLTLSDSRKTDNTLEERRGACELQELAGPSSPLTYSADKETHLGSLKNVYRSKSVPASSTGYDNQLNVHVSEPKNIRSMESLKKATEKSSFKLSLSTLFFSMSRKSSKDKTGHCNGNPLPTIAGTVSSSGYPHEKAGSSILAGTLKENKERPSPISPLDRSFEEDQNGISEVSGNQVSDQILKSNLIDKSPPIGSLVRTLSWDNSYTQETSAHSLKTQTARLCREEEEENELEWLLFIRTLLSLVSLDGECPSDPTNQNLYLPESLLDDECPLPEAKRRQKRSIRKLVLDYTSALIVEMKDRGDHEGPISEEWVWAQMKEWFMKEVTEEGSGGLDSMVVRNEVVETWRAENLRLEVDRLEMEIEWDMLQDLVDEAVNDMPGTAIV</sequence>
<dbReference type="PANTHER" id="PTHR46634:SF3">
    <property type="entry name" value="M REDUCTASE II SUBUNIT GAMMA, PUTATIVE (DUF3741)-RELATED"/>
    <property type="match status" value="1"/>
</dbReference>
<accession>A0AAN7H277</accession>
<evidence type="ECO:0000259" key="3">
    <source>
        <dbReference type="Pfam" id="PF14309"/>
    </source>
</evidence>
<dbReference type="Pfam" id="PF14383">
    <property type="entry name" value="VARLMGL"/>
    <property type="match status" value="1"/>
</dbReference>